<keyword evidence="1" id="KW-0812">Transmembrane</keyword>
<dbReference type="Proteomes" id="UP000029553">
    <property type="component" value="Unassembled WGS sequence"/>
</dbReference>
<protein>
    <submittedName>
        <fullName evidence="2">Uncharacterized protein</fullName>
    </submittedName>
</protein>
<name>A0A096HPJ8_COMTE</name>
<comment type="caution">
    <text evidence="2">The sequence shown here is derived from an EMBL/GenBank/DDBJ whole genome shotgun (WGS) entry which is preliminary data.</text>
</comment>
<sequence length="39" mass="4330">MNHLFSPLAISMLCIGVFLIVGSIGAQRQIDEEKREGKK</sequence>
<keyword evidence="1" id="KW-1133">Transmembrane helix</keyword>
<evidence type="ECO:0000313" key="2">
    <source>
        <dbReference type="EMBL" id="KGH30902.1"/>
    </source>
</evidence>
<feature type="transmembrane region" description="Helical" evidence="1">
    <location>
        <begin position="6"/>
        <end position="26"/>
    </location>
</feature>
<dbReference type="EMBL" id="AWOR01000037">
    <property type="protein sequence ID" value="KGH30902.1"/>
    <property type="molecule type" value="Genomic_DNA"/>
</dbReference>
<accession>A0A096HPJ8</accession>
<reference evidence="2 3" key="1">
    <citation type="submission" date="2013-09" db="EMBL/GenBank/DDBJ databases">
        <title>High correlation between genotypes and phenotypes of environmental bacteria Comamonas testosteroni strains.</title>
        <authorList>
            <person name="Liu L."/>
            <person name="Zhu W."/>
            <person name="Xia X."/>
            <person name="Xu B."/>
            <person name="Luo M."/>
            <person name="Wang G."/>
        </authorList>
    </citation>
    <scope>NUCLEOTIDE SEQUENCE [LARGE SCALE GENOMIC DNA]</scope>
    <source>
        <strain evidence="2 3">JL40</strain>
    </source>
</reference>
<evidence type="ECO:0000256" key="1">
    <source>
        <dbReference type="SAM" id="Phobius"/>
    </source>
</evidence>
<organism evidence="2 3">
    <name type="scientific">Comamonas testosteroni</name>
    <name type="common">Pseudomonas testosteroni</name>
    <dbReference type="NCBI Taxonomy" id="285"/>
    <lineage>
        <taxon>Bacteria</taxon>
        <taxon>Pseudomonadati</taxon>
        <taxon>Pseudomonadota</taxon>
        <taxon>Betaproteobacteria</taxon>
        <taxon>Burkholderiales</taxon>
        <taxon>Comamonadaceae</taxon>
        <taxon>Comamonas</taxon>
    </lineage>
</organism>
<proteinExistence type="predicted"/>
<keyword evidence="1" id="KW-0472">Membrane</keyword>
<dbReference type="AlphaFoldDB" id="A0A096HPJ8"/>
<gene>
    <name evidence="2" type="ORF">P353_08550</name>
</gene>
<evidence type="ECO:0000313" key="3">
    <source>
        <dbReference type="Proteomes" id="UP000029553"/>
    </source>
</evidence>